<dbReference type="RefSeq" id="WP_154744544.1">
    <property type="nucleotide sequence ID" value="NZ_JBHSTG010000049.1"/>
</dbReference>
<gene>
    <name evidence="1" type="ORF">GIR22_17385</name>
</gene>
<dbReference type="Proteomes" id="UP000431485">
    <property type="component" value="Unassembled WGS sequence"/>
</dbReference>
<sequence>MTRNLCLTRHCLGLVTRIECSIRPLAGDTGMWTLLFAAGMTGEQPSTIKSQGPFHGPFVAETILESIVESLSLHGYQLADDPQTWCLHMQAHLRQLNGGRQRVLSDIR</sequence>
<dbReference type="EMBL" id="WLYI01000024">
    <property type="protein sequence ID" value="MTD20902.1"/>
    <property type="molecule type" value="Genomic_DNA"/>
</dbReference>
<accession>A0A7X2RVX0</accession>
<dbReference type="AlphaFoldDB" id="A0A7X2RVX0"/>
<protein>
    <submittedName>
        <fullName evidence="1">Uncharacterized protein</fullName>
    </submittedName>
</protein>
<evidence type="ECO:0000313" key="2">
    <source>
        <dbReference type="Proteomes" id="UP000431485"/>
    </source>
</evidence>
<reference evidence="1 2" key="1">
    <citation type="submission" date="2019-11" db="EMBL/GenBank/DDBJ databases">
        <title>Pseudmonas karstica sp. nov. and Pseudomonas spelaei sp. nov. from caves.</title>
        <authorList>
            <person name="Zeman M."/>
        </authorList>
    </citation>
    <scope>NUCLEOTIDE SEQUENCE [LARGE SCALE GENOMIC DNA]</scope>
    <source>
        <strain evidence="1 2">CCM 7891</strain>
    </source>
</reference>
<evidence type="ECO:0000313" key="1">
    <source>
        <dbReference type="EMBL" id="MTD20902.1"/>
    </source>
</evidence>
<organism evidence="1 2">
    <name type="scientific">Pseudomonas karstica</name>
    <dbReference type="NCBI Taxonomy" id="1055468"/>
    <lineage>
        <taxon>Bacteria</taxon>
        <taxon>Pseudomonadati</taxon>
        <taxon>Pseudomonadota</taxon>
        <taxon>Gammaproteobacteria</taxon>
        <taxon>Pseudomonadales</taxon>
        <taxon>Pseudomonadaceae</taxon>
        <taxon>Pseudomonas</taxon>
    </lineage>
</organism>
<proteinExistence type="predicted"/>
<name>A0A7X2RVX0_9PSED</name>
<comment type="caution">
    <text evidence="1">The sequence shown here is derived from an EMBL/GenBank/DDBJ whole genome shotgun (WGS) entry which is preliminary data.</text>
</comment>
<dbReference type="Pfam" id="PF24876">
    <property type="entry name" value="PA4575"/>
    <property type="match status" value="1"/>
</dbReference>
<dbReference type="InterPro" id="IPR056903">
    <property type="entry name" value="PA4575-like"/>
</dbReference>
<dbReference type="OrthoDB" id="6914861at2"/>
<keyword evidence="2" id="KW-1185">Reference proteome</keyword>